<dbReference type="InterPro" id="IPR011990">
    <property type="entry name" value="TPR-like_helical_dom_sf"/>
</dbReference>
<gene>
    <name evidence="7" type="ORF">PaG_01193</name>
</gene>
<dbReference type="InterPro" id="IPR012675">
    <property type="entry name" value="Beta-grasp_dom_sf"/>
</dbReference>
<dbReference type="Gene3D" id="1.25.40.10">
    <property type="entry name" value="Tetratricopeptide repeat domain"/>
    <property type="match status" value="1"/>
</dbReference>
<evidence type="ECO:0000256" key="4">
    <source>
        <dbReference type="PROSITE-ProRule" id="PRU00339"/>
    </source>
</evidence>
<dbReference type="GO" id="GO:0060090">
    <property type="term" value="F:molecular adaptor activity"/>
    <property type="evidence" value="ECO:0007669"/>
    <property type="project" value="TreeGrafter"/>
</dbReference>
<keyword evidence="8" id="KW-1185">Reference proteome</keyword>
<keyword evidence="3 4" id="KW-0802">TPR repeat</keyword>
<feature type="compositionally biased region" description="Low complexity" evidence="5">
    <location>
        <begin position="214"/>
        <end position="236"/>
    </location>
</feature>
<dbReference type="GO" id="GO:0016020">
    <property type="term" value="C:membrane"/>
    <property type="evidence" value="ECO:0007669"/>
    <property type="project" value="TreeGrafter"/>
</dbReference>
<accession>W3VU88</accession>
<dbReference type="AlphaFoldDB" id="W3VU88"/>
<dbReference type="PROSITE" id="PS50293">
    <property type="entry name" value="TPR_REGION"/>
    <property type="match status" value="1"/>
</dbReference>
<dbReference type="GO" id="GO:0016787">
    <property type="term" value="F:hydrolase activity"/>
    <property type="evidence" value="ECO:0007669"/>
    <property type="project" value="InterPro"/>
</dbReference>
<protein>
    <recommendedName>
        <fullName evidence="6">Phospholipase/carboxylesterase/thioesterase domain-containing protein</fullName>
    </recommendedName>
</protein>
<proteinExistence type="inferred from homology"/>
<dbReference type="Pfam" id="PF02230">
    <property type="entry name" value="Abhydrolase_2"/>
    <property type="match status" value="1"/>
</dbReference>
<evidence type="ECO:0000259" key="6">
    <source>
        <dbReference type="Pfam" id="PF02230"/>
    </source>
</evidence>
<name>W3VU88_MOEAP</name>
<dbReference type="Proteomes" id="UP000019462">
    <property type="component" value="Unassembled WGS sequence"/>
</dbReference>
<dbReference type="SUPFAM" id="SSF48452">
    <property type="entry name" value="TPR-like"/>
    <property type="match status" value="1"/>
</dbReference>
<evidence type="ECO:0000256" key="2">
    <source>
        <dbReference type="ARBA" id="ARBA00022737"/>
    </source>
</evidence>
<dbReference type="GO" id="GO:0072380">
    <property type="term" value="C:TRC complex"/>
    <property type="evidence" value="ECO:0007669"/>
    <property type="project" value="TreeGrafter"/>
</dbReference>
<evidence type="ECO:0000313" key="8">
    <source>
        <dbReference type="Proteomes" id="UP000019462"/>
    </source>
</evidence>
<feature type="domain" description="Phospholipase/carboxylesterase/thioesterase" evidence="6">
    <location>
        <begin position="462"/>
        <end position="619"/>
    </location>
</feature>
<dbReference type="OrthoDB" id="437457at2759"/>
<dbReference type="Gene3D" id="3.40.50.1820">
    <property type="entry name" value="alpha/beta hydrolase"/>
    <property type="match status" value="1"/>
</dbReference>
<comment type="similarity">
    <text evidence="1">Belongs to the SGT family.</text>
</comment>
<dbReference type="SMART" id="SM00028">
    <property type="entry name" value="TPR"/>
    <property type="match status" value="3"/>
</dbReference>
<dbReference type="InterPro" id="IPR003140">
    <property type="entry name" value="PLipase/COase/thioEstase"/>
</dbReference>
<evidence type="ECO:0000256" key="1">
    <source>
        <dbReference type="ARBA" id="ARBA00008175"/>
    </source>
</evidence>
<feature type="region of interest" description="Disordered" evidence="5">
    <location>
        <begin position="213"/>
        <end position="253"/>
    </location>
</feature>
<dbReference type="SUPFAM" id="SSF54285">
    <property type="entry name" value="MoaD/ThiS"/>
    <property type="match status" value="1"/>
</dbReference>
<dbReference type="InterPro" id="IPR016155">
    <property type="entry name" value="Mopterin_synth/thiamin_S_b"/>
</dbReference>
<dbReference type="EMBL" id="AWNI01000006">
    <property type="protein sequence ID" value="ETS64346.1"/>
    <property type="molecule type" value="Genomic_DNA"/>
</dbReference>
<keyword evidence="2" id="KW-0677">Repeat</keyword>
<dbReference type="FunFam" id="1.25.40.10:FF:000207">
    <property type="entry name" value="Small glutamine-rich tetratricopeptide repeat-containing protein"/>
    <property type="match status" value="1"/>
</dbReference>
<feature type="repeat" description="TPR" evidence="4">
    <location>
        <begin position="173"/>
        <end position="206"/>
    </location>
</feature>
<dbReference type="Gene3D" id="3.10.20.30">
    <property type="match status" value="1"/>
</dbReference>
<reference evidence="7 8" key="1">
    <citation type="journal article" date="2014" name="Genome Announc.">
        <title>Genome sequence of the basidiomycetous fungus Pseudozyma aphidis DSM70725, an efficient producer of biosurfactant mannosylerythritol lipids.</title>
        <authorList>
            <person name="Lorenz S."/>
            <person name="Guenther M."/>
            <person name="Grumaz C."/>
            <person name="Rupp S."/>
            <person name="Zibek S."/>
            <person name="Sohn K."/>
        </authorList>
    </citation>
    <scope>NUCLEOTIDE SEQUENCE [LARGE SCALE GENOMIC DNA]</scope>
    <source>
        <strain evidence="8">ATCC 32657 / CBS 517.83 / DSM 70725 / JCM 10318 / NBRC 10182 / NRRL Y-7954 / St-0401</strain>
    </source>
</reference>
<dbReference type="InterPro" id="IPR029058">
    <property type="entry name" value="AB_hydrolase_fold"/>
</dbReference>
<sequence length="692" mass="72784">MSSQQAPLAYAVAQWLQQSADSASVEHKAKLQHAAKSVSEAFGVDTSSAQQQAQYGSGPGLQAIFDIFLKTQAKMGGAAPASAAAPAASTSTAAATPSEADLAKAEQLKADGNKAMSAKDYGAAIEAYGKAIELNPNSPVYFSNRAAAFSQIGQHDQAIDDAKQASKIDPKFGKAYSRLGHALFSSGRFEEAVEAYQQGVEVDPTNEVLKKGLAASKEQVSSSSSSAPSSSAAGSSTRDAVSPPAGADAGAGGFPDFGGGAGGMPDLAAMMNNPMIAQMAQNLMSNPDSLASLMNNPMLRQAAERFGSGGGMPDMSSMMNDPALRDMARNFMGGAGGGAGRGNGGGNGNNNNNIVSPTVRVIYFASVRTTLGLSHESIALPSVPTSLSTLIELIAQRHNEKHPASVLAGCRWSVDNTLIEIDEIANWTLNGGEEVEPARKPLVTASVLSRFSAYHFAPAPSGVDSNLLILLHGLGDSDAPFFTLGQSLQRTLPQTAVLTLQAPHGVPFLDPGRHWMWYPTFDQFGEMLTKPNPRPTVDHLKGLLEHLTGACGWSASHIHFFGFGQGATTALESLVDWTKSHADEPLARLGSVVSVSGELISHPTLTKPSATPVLHIYRSPSEVPRDASRWASFRKATSALQLHRLALAPGGADEAMLRGQEWDGVMQFWSRLLRSRSSWELSGDVVPLAPQK</sequence>
<evidence type="ECO:0000313" key="7">
    <source>
        <dbReference type="EMBL" id="ETS64346.1"/>
    </source>
</evidence>
<organism evidence="7 8">
    <name type="scientific">Moesziomyces aphidis</name>
    <name type="common">Pseudozyma aphidis</name>
    <dbReference type="NCBI Taxonomy" id="84754"/>
    <lineage>
        <taxon>Eukaryota</taxon>
        <taxon>Fungi</taxon>
        <taxon>Dikarya</taxon>
        <taxon>Basidiomycota</taxon>
        <taxon>Ustilaginomycotina</taxon>
        <taxon>Ustilaginomycetes</taxon>
        <taxon>Ustilaginales</taxon>
        <taxon>Ustilaginaceae</taxon>
        <taxon>Moesziomyces</taxon>
    </lineage>
</organism>
<dbReference type="PANTHER" id="PTHR45831:SF2">
    <property type="entry name" value="LD24721P"/>
    <property type="match status" value="1"/>
</dbReference>
<evidence type="ECO:0000256" key="3">
    <source>
        <dbReference type="ARBA" id="ARBA00022803"/>
    </source>
</evidence>
<dbReference type="GO" id="GO:0006620">
    <property type="term" value="P:post-translational protein targeting to endoplasmic reticulum membrane"/>
    <property type="evidence" value="ECO:0007669"/>
    <property type="project" value="TreeGrafter"/>
</dbReference>
<dbReference type="SUPFAM" id="SSF53474">
    <property type="entry name" value="alpha/beta-Hydrolases"/>
    <property type="match status" value="1"/>
</dbReference>
<dbReference type="Pfam" id="PF13414">
    <property type="entry name" value="TPR_11"/>
    <property type="match status" value="1"/>
</dbReference>
<dbReference type="PANTHER" id="PTHR45831">
    <property type="entry name" value="LD24721P"/>
    <property type="match status" value="1"/>
</dbReference>
<dbReference type="HOGENOM" id="CLU_370955_0_0_1"/>
<feature type="repeat" description="TPR" evidence="4">
    <location>
        <begin position="105"/>
        <end position="138"/>
    </location>
</feature>
<comment type="caution">
    <text evidence="7">The sequence shown here is derived from an EMBL/GenBank/DDBJ whole genome shotgun (WGS) entry which is preliminary data.</text>
</comment>
<evidence type="ECO:0000256" key="5">
    <source>
        <dbReference type="SAM" id="MobiDB-lite"/>
    </source>
</evidence>
<dbReference type="InterPro" id="IPR047150">
    <property type="entry name" value="SGT"/>
</dbReference>
<dbReference type="InterPro" id="IPR019734">
    <property type="entry name" value="TPR_rpt"/>
</dbReference>
<dbReference type="PROSITE" id="PS50005">
    <property type="entry name" value="TPR"/>
    <property type="match status" value="2"/>
</dbReference>
<dbReference type="CDD" id="cd00754">
    <property type="entry name" value="Ubl_MoaD"/>
    <property type="match status" value="1"/>
</dbReference>
<dbReference type="Pfam" id="PF00515">
    <property type="entry name" value="TPR_1"/>
    <property type="match status" value="1"/>
</dbReference>